<gene>
    <name evidence="2" type="ORF">EVAR_89256_1</name>
</gene>
<reference evidence="2 3" key="1">
    <citation type="journal article" date="2019" name="Commun. Biol.">
        <title>The bagworm genome reveals a unique fibroin gene that provides high tensile strength.</title>
        <authorList>
            <person name="Kono N."/>
            <person name="Nakamura H."/>
            <person name="Ohtoshi R."/>
            <person name="Tomita M."/>
            <person name="Numata K."/>
            <person name="Arakawa K."/>
        </authorList>
    </citation>
    <scope>NUCLEOTIDE SEQUENCE [LARGE SCALE GENOMIC DNA]</scope>
</reference>
<feature type="region of interest" description="Disordered" evidence="1">
    <location>
        <begin position="59"/>
        <end position="79"/>
    </location>
</feature>
<accession>A0A4C1VMB9</accession>
<protein>
    <submittedName>
        <fullName evidence="2">Uncharacterized protein</fullName>
    </submittedName>
</protein>
<dbReference type="EMBL" id="BGZK01000358">
    <property type="protein sequence ID" value="GBP39034.1"/>
    <property type="molecule type" value="Genomic_DNA"/>
</dbReference>
<dbReference type="Proteomes" id="UP000299102">
    <property type="component" value="Unassembled WGS sequence"/>
</dbReference>
<organism evidence="2 3">
    <name type="scientific">Eumeta variegata</name>
    <name type="common">Bagworm moth</name>
    <name type="synonym">Eumeta japonica</name>
    <dbReference type="NCBI Taxonomy" id="151549"/>
    <lineage>
        <taxon>Eukaryota</taxon>
        <taxon>Metazoa</taxon>
        <taxon>Ecdysozoa</taxon>
        <taxon>Arthropoda</taxon>
        <taxon>Hexapoda</taxon>
        <taxon>Insecta</taxon>
        <taxon>Pterygota</taxon>
        <taxon>Neoptera</taxon>
        <taxon>Endopterygota</taxon>
        <taxon>Lepidoptera</taxon>
        <taxon>Glossata</taxon>
        <taxon>Ditrysia</taxon>
        <taxon>Tineoidea</taxon>
        <taxon>Psychidae</taxon>
        <taxon>Oiketicinae</taxon>
        <taxon>Eumeta</taxon>
    </lineage>
</organism>
<evidence type="ECO:0000256" key="1">
    <source>
        <dbReference type="SAM" id="MobiDB-lite"/>
    </source>
</evidence>
<dbReference type="AlphaFoldDB" id="A0A4C1VMB9"/>
<evidence type="ECO:0000313" key="2">
    <source>
        <dbReference type="EMBL" id="GBP39034.1"/>
    </source>
</evidence>
<proteinExistence type="predicted"/>
<feature type="compositionally biased region" description="Polar residues" evidence="1">
    <location>
        <begin position="64"/>
        <end position="74"/>
    </location>
</feature>
<comment type="caution">
    <text evidence="2">The sequence shown here is derived from an EMBL/GenBank/DDBJ whole genome shotgun (WGS) entry which is preliminary data.</text>
</comment>
<keyword evidence="3" id="KW-1185">Reference proteome</keyword>
<evidence type="ECO:0000313" key="3">
    <source>
        <dbReference type="Proteomes" id="UP000299102"/>
    </source>
</evidence>
<name>A0A4C1VMB9_EUMVA</name>
<sequence>MSKKKSKLNFLPVLLETGASSYKLMTSKDSNTRQQCILRKRPLFGLQLLQSQALHVKGGHKGCDTQTPSLSPVSRRQLADPGWGDVRVRRHIDLLAFGSDVLCSHADE</sequence>